<evidence type="ECO:0000256" key="18">
    <source>
        <dbReference type="ARBA" id="ARBA00047899"/>
    </source>
</evidence>
<dbReference type="InterPro" id="IPR024788">
    <property type="entry name" value="Malectin-like_Carb-bd_dom"/>
</dbReference>
<organism evidence="24">
    <name type="scientific">Brassica oleracea</name>
    <name type="common">Wild cabbage</name>
    <dbReference type="NCBI Taxonomy" id="3712"/>
    <lineage>
        <taxon>Eukaryota</taxon>
        <taxon>Viridiplantae</taxon>
        <taxon>Streptophyta</taxon>
        <taxon>Embryophyta</taxon>
        <taxon>Tracheophyta</taxon>
        <taxon>Spermatophyta</taxon>
        <taxon>Magnoliopsida</taxon>
        <taxon>eudicotyledons</taxon>
        <taxon>Gunneridae</taxon>
        <taxon>Pentapetalae</taxon>
        <taxon>rosids</taxon>
        <taxon>malvids</taxon>
        <taxon>Brassicales</taxon>
        <taxon>Brassicaceae</taxon>
        <taxon>Brassiceae</taxon>
        <taxon>Brassica</taxon>
    </lineage>
</organism>
<comment type="catalytic activity">
    <reaction evidence="19">
        <text>L-seryl-[protein] + ATP = O-phospho-L-seryl-[protein] + ADP + H(+)</text>
        <dbReference type="Rhea" id="RHEA:17989"/>
        <dbReference type="Rhea" id="RHEA-COMP:9863"/>
        <dbReference type="Rhea" id="RHEA-COMP:11604"/>
        <dbReference type="ChEBI" id="CHEBI:15378"/>
        <dbReference type="ChEBI" id="CHEBI:29999"/>
        <dbReference type="ChEBI" id="CHEBI:30616"/>
        <dbReference type="ChEBI" id="CHEBI:83421"/>
        <dbReference type="ChEBI" id="CHEBI:456216"/>
        <dbReference type="EC" id="2.7.11.1"/>
    </reaction>
</comment>
<keyword evidence="8 21" id="KW-0812">Transmembrane</keyword>
<evidence type="ECO:0000256" key="13">
    <source>
        <dbReference type="ARBA" id="ARBA00022840"/>
    </source>
</evidence>
<feature type="domain" description="Protein kinase" evidence="23">
    <location>
        <begin position="1551"/>
        <end position="1823"/>
    </location>
</feature>
<feature type="transmembrane region" description="Helical" evidence="21">
    <location>
        <begin position="984"/>
        <end position="1002"/>
    </location>
</feature>
<evidence type="ECO:0000256" key="22">
    <source>
        <dbReference type="SAM" id="SignalP"/>
    </source>
</evidence>
<dbReference type="EMBL" id="LR031872">
    <property type="protein sequence ID" value="VDC87345.1"/>
    <property type="molecule type" value="Genomic_DNA"/>
</dbReference>
<dbReference type="SMART" id="SM00369">
    <property type="entry name" value="LRR_TYP"/>
    <property type="match status" value="3"/>
</dbReference>
<dbReference type="GO" id="GO:0005886">
    <property type="term" value="C:plasma membrane"/>
    <property type="evidence" value="ECO:0007669"/>
    <property type="project" value="UniProtKB-SubCell"/>
</dbReference>
<evidence type="ECO:0000256" key="15">
    <source>
        <dbReference type="ARBA" id="ARBA00023136"/>
    </source>
</evidence>
<dbReference type="Pfam" id="PF00069">
    <property type="entry name" value="Pkinase"/>
    <property type="match status" value="1"/>
</dbReference>
<dbReference type="Pfam" id="PF07714">
    <property type="entry name" value="PK_Tyr_Ser-Thr"/>
    <property type="match status" value="1"/>
</dbReference>
<evidence type="ECO:0000256" key="11">
    <source>
        <dbReference type="ARBA" id="ARBA00022741"/>
    </source>
</evidence>
<dbReference type="FunFam" id="3.30.200.20:FF:000394">
    <property type="entry name" value="Leucine-rich repeat receptor-like protein kinase"/>
    <property type="match status" value="2"/>
</dbReference>
<keyword evidence="5" id="KW-0597">Phosphoprotein</keyword>
<dbReference type="GO" id="GO:1901701">
    <property type="term" value="P:cellular response to oxygen-containing compound"/>
    <property type="evidence" value="ECO:0007669"/>
    <property type="project" value="UniProtKB-ARBA"/>
</dbReference>
<evidence type="ECO:0000256" key="2">
    <source>
        <dbReference type="ARBA" id="ARBA00012513"/>
    </source>
</evidence>
<proteinExistence type="predicted"/>
<keyword evidence="17" id="KW-0675">Receptor</keyword>
<dbReference type="InterPro" id="IPR000719">
    <property type="entry name" value="Prot_kinase_dom"/>
</dbReference>
<evidence type="ECO:0000313" key="24">
    <source>
        <dbReference type="EMBL" id="VDC87345.1"/>
    </source>
</evidence>
<feature type="domain" description="Protein kinase" evidence="23">
    <location>
        <begin position="592"/>
        <end position="861"/>
    </location>
</feature>
<dbReference type="FunFam" id="3.80.10.10:FF:000129">
    <property type="entry name" value="Leucine-rich repeat receptor-like kinase"/>
    <property type="match status" value="2"/>
</dbReference>
<keyword evidence="9 22" id="KW-0732">Signal</keyword>
<feature type="binding site" evidence="20">
    <location>
        <position position="620"/>
    </location>
    <ligand>
        <name>ATP</name>
        <dbReference type="ChEBI" id="CHEBI:30616"/>
    </ligand>
</feature>
<dbReference type="SUPFAM" id="SSF52058">
    <property type="entry name" value="L domain-like"/>
    <property type="match status" value="2"/>
</dbReference>
<dbReference type="PROSITE" id="PS50011">
    <property type="entry name" value="PROTEIN_KINASE_DOM"/>
    <property type="match status" value="2"/>
</dbReference>
<feature type="chain" id="PRO_5018017551" description="non-specific serine/threonine protein kinase" evidence="22">
    <location>
        <begin position="25"/>
        <end position="1853"/>
    </location>
</feature>
<evidence type="ECO:0000256" key="1">
    <source>
        <dbReference type="ARBA" id="ARBA00004162"/>
    </source>
</evidence>
<dbReference type="SUPFAM" id="SSF56112">
    <property type="entry name" value="Protein kinase-like (PK-like)"/>
    <property type="match status" value="2"/>
</dbReference>
<keyword evidence="15 21" id="KW-0472">Membrane</keyword>
<comment type="subcellular location">
    <subcellularLocation>
        <location evidence="1">Cell membrane</location>
        <topology evidence="1">Single-pass membrane protein</topology>
    </subcellularLocation>
</comment>
<dbReference type="Gene3D" id="3.80.10.10">
    <property type="entry name" value="Ribonuclease Inhibitor"/>
    <property type="match status" value="2"/>
</dbReference>
<keyword evidence="6" id="KW-0433">Leucine-rich repeat</keyword>
<evidence type="ECO:0000256" key="4">
    <source>
        <dbReference type="ARBA" id="ARBA00022527"/>
    </source>
</evidence>
<dbReference type="CDD" id="cd14066">
    <property type="entry name" value="STKc_IRAK"/>
    <property type="match status" value="2"/>
</dbReference>
<evidence type="ECO:0000256" key="10">
    <source>
        <dbReference type="ARBA" id="ARBA00022737"/>
    </source>
</evidence>
<dbReference type="Pfam" id="PF12819">
    <property type="entry name" value="Malectin_like"/>
    <property type="match status" value="2"/>
</dbReference>
<evidence type="ECO:0000256" key="9">
    <source>
        <dbReference type="ARBA" id="ARBA00022729"/>
    </source>
</evidence>
<accession>A0A3P6ACV6</accession>
<dbReference type="FunFam" id="1.10.510.10:FF:000468">
    <property type="entry name" value="PTI1-like tyrosine-protein kinase 3"/>
    <property type="match status" value="1"/>
</dbReference>
<dbReference type="InterPro" id="IPR001611">
    <property type="entry name" value="Leu-rich_rpt"/>
</dbReference>
<evidence type="ECO:0000256" key="7">
    <source>
        <dbReference type="ARBA" id="ARBA00022679"/>
    </source>
</evidence>
<dbReference type="GO" id="GO:0004674">
    <property type="term" value="F:protein serine/threonine kinase activity"/>
    <property type="evidence" value="ECO:0007669"/>
    <property type="project" value="UniProtKB-KW"/>
</dbReference>
<dbReference type="Pfam" id="PF00560">
    <property type="entry name" value="LRR_1"/>
    <property type="match status" value="1"/>
</dbReference>
<dbReference type="Gene3D" id="1.10.510.10">
    <property type="entry name" value="Transferase(Phosphotransferase) domain 1"/>
    <property type="match status" value="2"/>
</dbReference>
<dbReference type="InterPro" id="IPR008271">
    <property type="entry name" value="Ser/Thr_kinase_AS"/>
</dbReference>
<dbReference type="PANTHER" id="PTHR45631">
    <property type="entry name" value="OS07G0107800 PROTEIN-RELATED"/>
    <property type="match status" value="1"/>
</dbReference>
<evidence type="ECO:0000256" key="5">
    <source>
        <dbReference type="ARBA" id="ARBA00022553"/>
    </source>
</evidence>
<keyword evidence="4" id="KW-0723">Serine/threonine-protein kinase</keyword>
<evidence type="ECO:0000259" key="23">
    <source>
        <dbReference type="PROSITE" id="PS50011"/>
    </source>
</evidence>
<feature type="transmembrane region" description="Helical" evidence="21">
    <location>
        <begin position="515"/>
        <end position="541"/>
    </location>
</feature>
<dbReference type="Pfam" id="PF13855">
    <property type="entry name" value="LRR_8"/>
    <property type="match status" value="1"/>
</dbReference>
<sequence length="1853" mass="206096">MERSCVGILLVLIAALASIHIVHAQDQEGFISLDCGLPANEPSPYSESKTGLRFSSDSKFIQTGEIGRIQTNLENPLKPYTTLRYFPEGTRNCYNLPVDKGRKYLIKAWFRYGNYDGHDIKPMFDLYIGPNLWATVDMQNLDGNSTSEEILHVPSSDSLQICLVKNEGTTPFISSLELRPLGNDSYITQFGSLKLVSRGYYTTSKNYIRYPDDAYDRLWSRLSPSSSLTYISTTSDVSDGGNYNIPKAVGQKAAIPTNASLSLLIQWTPESSNDQYYVYLHLAEIQDLQANETREFSVFLDGNRLSDPIIPKKFEITSMQSLNPRTCGGEECSLKLTRTQRSTLPPLLNAFEIYRVIQFMQPETNETEVVALKSIQDTYKLIRINWQGDPCVPQHLMWDNLTCSNTTISRPPRVTSLNLSSIGLTGTIAAAIQNLTQLEKLDLSNNNLTGEVPKFLGNITPLLFMIARFHRNLSGNDLNGSIPQLLQSKGIELLLHGNPRLCQTKSCTKPQSKDFPVVIVATAASVIILIAVLVLVFVLVFRKKNQYTAMQAQQMPPSMPAVVNIANANSHEPLNEIKRRMFTYSEVIKMTNNFQNSLGKGGFGMVYHGFVNGSKQVAVKVLSQSSTQGYKEFKAEVDLLLRVHHTNLVTLVGYCYEGDHLALIYEFLPNGDLKQHLTGKGGRPIINWSTRLGIALEAALGLEYLHIGCTPPMVHRDVKTANILLDDNFKAKLADFGLSRSFQGGIESHDFTAIAGTPGYLDPEYNHLGRLGEKSDVYSFGIVLLEMITNQPVISQTSENSHITKWVSSKLICGDIIEIMDPNLRKDYDSNSAWRAVELAMSCANPSYSKRPSMSQAHFSLVVLVFKLANGLQRKHSILSGVELIIKSGFGSTLPSKDDLIRTYEKFGALDKERSCTFENDSCARVSFLNVSEGEEAFYESLEKCPFATTSTVTFSSKGGEVTEKLKMRLEEESRNLLDKNMDTSLELLLVLTAILAIIHIVQAQDQKGFISLDCGLPSNESPYKESSSGLWFSSDENFTQGGKTGRVRETPERFAEQLNTLRYFPDGIRNCYNLNVEKGRRYLVRATFVYGNYDGLGMKPVFDIHLGPNLWATIDLQKVNGTVKDMLHIAASSSMQICLVKTGVTEPLISSLELRPMRNESYITESGSLDRYFRYYLSESSSQIRYSSDIYDRLWDPLFLKEWTQLSTANNVGNNNSYRPPEMALKTAATPTNSSAPLTIRWTSENPDERYYCYAHFSETEDLQANETREFNVTWNGIRFFGPFVPRRGIINTIFRTSPATCIGGICRFELIRTDRSTRPPLLNAFEVYTVIQFPQSETDESDVGAMKSIAATYALSRINWKGDPCVPRQFGWDGLNCSNTDMSMPPRITTLNLSSSGLAGTIADAVQNLTQLETLDLSNNSLTGGVPDFLGNMKSLLVINLSRNNLNGSIPQALQREGLQLFVEGNPRLCFSDSCKKPHKKKIIVPIVASVASAAIVIAVLVLLLVLKKGKPAILQGLHLLPRTSSMNATFAEKNSRRFTYSEVIKMTNNFQRVLGEGGFGMVYHGSVKGSKQVAVKVLSQSSTQGYKEFKAEVDLLLRVHHTNLVSLVGYCYEGDQLALVYEFLPNGDLKQHLSGKGGRSVINWSTRLQIALEAASGLEYLHIGCTPPMVHRDVKTANILLDADLKAKLADFGLSRSFQGGVESHDTAVAGTLGYLDPEYHSSGRLGEKSDVYSFGIVLLEMITNHPVINQTSESSHITQWVGFKLNRGDIVEIMDPNLHKDYDFNSAWRALELAMLCANPSSSKRPSMSQVIHEIKECLACAKSVIGKNLELEPQEIMSSGTSMVPMAR</sequence>
<evidence type="ECO:0000256" key="16">
    <source>
        <dbReference type="ARBA" id="ARBA00023157"/>
    </source>
</evidence>
<keyword evidence="10" id="KW-0677">Repeat</keyword>
<dbReference type="PROSITE" id="PS00108">
    <property type="entry name" value="PROTEIN_KINASE_ST"/>
    <property type="match status" value="2"/>
</dbReference>
<evidence type="ECO:0000256" key="17">
    <source>
        <dbReference type="ARBA" id="ARBA00023170"/>
    </source>
</evidence>
<gene>
    <name evidence="24" type="ORF">BOLC3T13799H</name>
</gene>
<feature type="binding site" evidence="20">
    <location>
        <position position="1579"/>
    </location>
    <ligand>
        <name>ATP</name>
        <dbReference type="ChEBI" id="CHEBI:30616"/>
    </ligand>
</feature>
<evidence type="ECO:0000256" key="14">
    <source>
        <dbReference type="ARBA" id="ARBA00022989"/>
    </source>
</evidence>
<keyword evidence="3" id="KW-1003">Cell membrane</keyword>
<evidence type="ECO:0000256" key="19">
    <source>
        <dbReference type="ARBA" id="ARBA00048679"/>
    </source>
</evidence>
<dbReference type="GO" id="GO:0005524">
    <property type="term" value="F:ATP binding"/>
    <property type="evidence" value="ECO:0007669"/>
    <property type="project" value="UniProtKB-UniRule"/>
</dbReference>
<dbReference type="EC" id="2.7.11.1" evidence="2"/>
<dbReference type="PANTHER" id="PTHR45631:SF57">
    <property type="entry name" value="LEUCINE-RICH REPEAT PROTEIN KINASE FAMILY PROTEIN"/>
    <property type="match status" value="1"/>
</dbReference>
<dbReference type="InterPro" id="IPR032675">
    <property type="entry name" value="LRR_dom_sf"/>
</dbReference>
<dbReference type="InterPro" id="IPR001245">
    <property type="entry name" value="Ser-Thr/Tyr_kinase_cat_dom"/>
</dbReference>
<dbReference type="SMART" id="SM00220">
    <property type="entry name" value="S_TKc"/>
    <property type="match status" value="2"/>
</dbReference>
<evidence type="ECO:0000256" key="8">
    <source>
        <dbReference type="ARBA" id="ARBA00022692"/>
    </source>
</evidence>
<dbReference type="PROSITE" id="PS00107">
    <property type="entry name" value="PROTEIN_KINASE_ATP"/>
    <property type="match status" value="2"/>
</dbReference>
<keyword evidence="11 20" id="KW-0547">Nucleotide-binding</keyword>
<keyword evidence="13 20" id="KW-0067">ATP-binding</keyword>
<evidence type="ECO:0000256" key="20">
    <source>
        <dbReference type="PROSITE-ProRule" id="PRU10141"/>
    </source>
</evidence>
<dbReference type="InterPro" id="IPR017441">
    <property type="entry name" value="Protein_kinase_ATP_BS"/>
</dbReference>
<keyword evidence="7" id="KW-0808">Transferase</keyword>
<reference evidence="24" key="1">
    <citation type="submission" date="2018-11" db="EMBL/GenBank/DDBJ databases">
        <authorList>
            <consortium name="Genoscope - CEA"/>
            <person name="William W."/>
        </authorList>
    </citation>
    <scope>NUCLEOTIDE SEQUENCE</scope>
</reference>
<dbReference type="InterPro" id="IPR011009">
    <property type="entry name" value="Kinase-like_dom_sf"/>
</dbReference>
<evidence type="ECO:0000256" key="6">
    <source>
        <dbReference type="ARBA" id="ARBA00022614"/>
    </source>
</evidence>
<feature type="transmembrane region" description="Helical" evidence="21">
    <location>
        <begin position="1485"/>
        <end position="1509"/>
    </location>
</feature>
<keyword evidence="12" id="KW-0418">Kinase</keyword>
<name>A0A3P6ACV6_BRAOL</name>
<dbReference type="InterPro" id="IPR003591">
    <property type="entry name" value="Leu-rich_rpt_typical-subtyp"/>
</dbReference>
<dbReference type="FunFam" id="1.10.510.10:FF:000146">
    <property type="entry name" value="LRR receptor-like serine/threonine-protein kinase IOS1"/>
    <property type="match status" value="1"/>
</dbReference>
<evidence type="ECO:0000256" key="3">
    <source>
        <dbReference type="ARBA" id="ARBA00022475"/>
    </source>
</evidence>
<feature type="signal peptide" evidence="22">
    <location>
        <begin position="1"/>
        <end position="24"/>
    </location>
</feature>
<keyword evidence="14 21" id="KW-1133">Transmembrane helix</keyword>
<dbReference type="Gene3D" id="3.30.200.20">
    <property type="entry name" value="Phosphorylase Kinase, domain 1"/>
    <property type="match status" value="2"/>
</dbReference>
<comment type="catalytic activity">
    <reaction evidence="18">
        <text>L-threonyl-[protein] + ATP = O-phospho-L-threonyl-[protein] + ADP + H(+)</text>
        <dbReference type="Rhea" id="RHEA:46608"/>
        <dbReference type="Rhea" id="RHEA-COMP:11060"/>
        <dbReference type="Rhea" id="RHEA-COMP:11605"/>
        <dbReference type="ChEBI" id="CHEBI:15378"/>
        <dbReference type="ChEBI" id="CHEBI:30013"/>
        <dbReference type="ChEBI" id="CHEBI:30616"/>
        <dbReference type="ChEBI" id="CHEBI:61977"/>
        <dbReference type="ChEBI" id="CHEBI:456216"/>
        <dbReference type="EC" id="2.7.11.1"/>
    </reaction>
</comment>
<dbReference type="GO" id="GO:0045087">
    <property type="term" value="P:innate immune response"/>
    <property type="evidence" value="ECO:0007669"/>
    <property type="project" value="UniProtKB-ARBA"/>
</dbReference>
<protein>
    <recommendedName>
        <fullName evidence="2">non-specific serine/threonine protein kinase</fullName>
        <ecNumber evidence="2">2.7.11.1</ecNumber>
    </recommendedName>
</protein>
<evidence type="ECO:0000256" key="12">
    <source>
        <dbReference type="ARBA" id="ARBA00022777"/>
    </source>
</evidence>
<evidence type="ECO:0000256" key="21">
    <source>
        <dbReference type="SAM" id="Phobius"/>
    </source>
</evidence>
<keyword evidence="16" id="KW-1015">Disulfide bond</keyword>